<keyword evidence="3" id="KW-1185">Reference proteome</keyword>
<keyword evidence="1" id="KW-1133">Transmembrane helix</keyword>
<name>A0ABV5J2J8_9BACT</name>
<gene>
    <name evidence="2" type="ORF">ACFFUR_03845</name>
</gene>
<feature type="transmembrane region" description="Helical" evidence="1">
    <location>
        <begin position="107"/>
        <end position="127"/>
    </location>
</feature>
<reference evidence="2 3" key="1">
    <citation type="submission" date="2024-09" db="EMBL/GenBank/DDBJ databases">
        <authorList>
            <person name="Sun Q."/>
            <person name="Mori K."/>
        </authorList>
    </citation>
    <scope>NUCLEOTIDE SEQUENCE [LARGE SCALE GENOMIC DNA]</scope>
    <source>
        <strain evidence="2 3">CECT 7682</strain>
    </source>
</reference>
<evidence type="ECO:0000313" key="2">
    <source>
        <dbReference type="EMBL" id="MFB9210926.1"/>
    </source>
</evidence>
<keyword evidence="1" id="KW-0812">Transmembrane</keyword>
<accession>A0ABV5J2J8</accession>
<dbReference type="EMBL" id="JBHMEW010000023">
    <property type="protein sequence ID" value="MFB9210926.1"/>
    <property type="molecule type" value="Genomic_DNA"/>
</dbReference>
<proteinExistence type="predicted"/>
<evidence type="ECO:0008006" key="4">
    <source>
        <dbReference type="Google" id="ProtNLM"/>
    </source>
</evidence>
<protein>
    <recommendedName>
        <fullName evidence="4">Apolipoprotein D and lipocalin family protein</fullName>
    </recommendedName>
</protein>
<keyword evidence="1" id="KW-0472">Membrane</keyword>
<evidence type="ECO:0000313" key="3">
    <source>
        <dbReference type="Proteomes" id="UP001589654"/>
    </source>
</evidence>
<dbReference type="Proteomes" id="UP001589654">
    <property type="component" value="Unassembled WGS sequence"/>
</dbReference>
<sequence>MILILVGISCSPPRSILAPKKMVPKQNEILSDAFGGWMELGVTNRPNKIEGEFIAIHNDSIFVLKNDQLSGFPKGDIQFARVIFYNTQYNAMAFLTSISSLATISNGIFLIGTLPLNIVVGVFSNIAERKRLNYRQYPDQPWEELSKFSRFPQGLPKGGQRREIKSRKWLRI</sequence>
<evidence type="ECO:0000256" key="1">
    <source>
        <dbReference type="SAM" id="Phobius"/>
    </source>
</evidence>
<dbReference type="RefSeq" id="WP_290248217.1">
    <property type="nucleotide sequence ID" value="NZ_JAUFQT010000001.1"/>
</dbReference>
<organism evidence="2 3">
    <name type="scientific">Echinicola jeungdonensis</name>
    <dbReference type="NCBI Taxonomy" id="709343"/>
    <lineage>
        <taxon>Bacteria</taxon>
        <taxon>Pseudomonadati</taxon>
        <taxon>Bacteroidota</taxon>
        <taxon>Cytophagia</taxon>
        <taxon>Cytophagales</taxon>
        <taxon>Cyclobacteriaceae</taxon>
        <taxon>Echinicola</taxon>
    </lineage>
</organism>
<comment type="caution">
    <text evidence="2">The sequence shown here is derived from an EMBL/GenBank/DDBJ whole genome shotgun (WGS) entry which is preliminary data.</text>
</comment>